<accession>A0A4W3IF28</accession>
<gene>
    <name evidence="1" type="primary">npffl</name>
</gene>
<reference evidence="1" key="4">
    <citation type="submission" date="2025-08" db="UniProtKB">
        <authorList>
            <consortium name="Ensembl"/>
        </authorList>
    </citation>
    <scope>IDENTIFICATION</scope>
</reference>
<evidence type="ECO:0000313" key="1">
    <source>
        <dbReference type="Ensembl" id="ENSCMIP00000026086.1"/>
    </source>
</evidence>
<dbReference type="OMA" id="QEGEDHT"/>
<evidence type="ECO:0000313" key="2">
    <source>
        <dbReference type="Proteomes" id="UP000314986"/>
    </source>
</evidence>
<protein>
    <submittedName>
        <fullName evidence="1">Uncharacterized protein</fullName>
    </submittedName>
</protein>
<proteinExistence type="predicted"/>
<reference evidence="2" key="1">
    <citation type="journal article" date="2006" name="Science">
        <title>Ancient noncoding elements conserved in the human genome.</title>
        <authorList>
            <person name="Venkatesh B."/>
            <person name="Kirkness E.F."/>
            <person name="Loh Y.H."/>
            <person name="Halpern A.L."/>
            <person name="Lee A.P."/>
            <person name="Johnson J."/>
            <person name="Dandona N."/>
            <person name="Viswanathan L.D."/>
            <person name="Tay A."/>
            <person name="Venter J.C."/>
            <person name="Strausberg R.L."/>
            <person name="Brenner S."/>
        </authorList>
    </citation>
    <scope>NUCLEOTIDE SEQUENCE [LARGE SCALE GENOMIC DNA]</scope>
</reference>
<dbReference type="Pfam" id="PF15085">
    <property type="entry name" value="NPFF"/>
    <property type="match status" value="1"/>
</dbReference>
<organism evidence="1 2">
    <name type="scientific">Callorhinchus milii</name>
    <name type="common">Ghost shark</name>
    <dbReference type="NCBI Taxonomy" id="7868"/>
    <lineage>
        <taxon>Eukaryota</taxon>
        <taxon>Metazoa</taxon>
        <taxon>Chordata</taxon>
        <taxon>Craniata</taxon>
        <taxon>Vertebrata</taxon>
        <taxon>Chondrichthyes</taxon>
        <taxon>Holocephali</taxon>
        <taxon>Chimaeriformes</taxon>
        <taxon>Callorhinchidae</taxon>
        <taxon>Callorhinchus</taxon>
    </lineage>
</organism>
<reference evidence="2" key="3">
    <citation type="journal article" date="2014" name="Nature">
        <title>Elephant shark genome provides unique insights into gnathostome evolution.</title>
        <authorList>
            <consortium name="International Elephant Shark Genome Sequencing Consortium"/>
            <person name="Venkatesh B."/>
            <person name="Lee A.P."/>
            <person name="Ravi V."/>
            <person name="Maurya A.K."/>
            <person name="Lian M.M."/>
            <person name="Swann J.B."/>
            <person name="Ohta Y."/>
            <person name="Flajnik M.F."/>
            <person name="Sutoh Y."/>
            <person name="Kasahara M."/>
            <person name="Hoon S."/>
            <person name="Gangu V."/>
            <person name="Roy S.W."/>
            <person name="Irimia M."/>
            <person name="Korzh V."/>
            <person name="Kondrychyn I."/>
            <person name="Lim Z.W."/>
            <person name="Tay B.H."/>
            <person name="Tohari S."/>
            <person name="Kong K.W."/>
            <person name="Ho S."/>
            <person name="Lorente-Galdos B."/>
            <person name="Quilez J."/>
            <person name="Marques-Bonet T."/>
            <person name="Raney B.J."/>
            <person name="Ingham P.W."/>
            <person name="Tay A."/>
            <person name="Hillier L.W."/>
            <person name="Minx P."/>
            <person name="Boehm T."/>
            <person name="Wilson R.K."/>
            <person name="Brenner S."/>
            <person name="Warren W.C."/>
        </authorList>
    </citation>
    <scope>NUCLEOTIDE SEQUENCE [LARGE SCALE GENOMIC DNA]</scope>
</reference>
<keyword evidence="2" id="KW-1185">Reference proteome</keyword>
<dbReference type="GO" id="GO:0005184">
    <property type="term" value="F:neuropeptide hormone activity"/>
    <property type="evidence" value="ECO:0007669"/>
    <property type="project" value="InterPro"/>
</dbReference>
<dbReference type="InParanoid" id="A0A4W3IF28"/>
<reference evidence="1" key="5">
    <citation type="submission" date="2025-09" db="UniProtKB">
        <authorList>
            <consortium name="Ensembl"/>
        </authorList>
    </citation>
    <scope>IDENTIFICATION</scope>
</reference>
<dbReference type="AlphaFoldDB" id="A0A4W3IF28"/>
<sequence length="92" mass="10701">MLTLTCRQDGEEQNVRGLADDRLLDSLMRSVMHSPQRFGRSPSFVFQPQRFGRENRIPADHGANVQMQSRTQDTIPPQFWKMAIPQRFGKKK</sequence>
<dbReference type="Proteomes" id="UP000314986">
    <property type="component" value="Unassembled WGS sequence"/>
</dbReference>
<dbReference type="InterPro" id="IPR008065">
    <property type="entry name" value="NPFF"/>
</dbReference>
<dbReference type="GeneTree" id="ENSGT01120000277192"/>
<dbReference type="PRINTS" id="PR01682">
    <property type="entry name" value="FMRFAMIDEPEP"/>
</dbReference>
<dbReference type="PANTHER" id="PTHR15044:SF0">
    <property type="entry name" value="PRO-FMRFAMIDE-RELATED NEUROPEPTIDE FF"/>
    <property type="match status" value="1"/>
</dbReference>
<dbReference type="STRING" id="7868.ENSCMIP00000026086"/>
<dbReference type="Ensembl" id="ENSCMIT00000026514.1">
    <property type="protein sequence ID" value="ENSCMIP00000026086.1"/>
    <property type="gene ID" value="ENSCMIG00000011457.1"/>
</dbReference>
<dbReference type="PANTHER" id="PTHR15044">
    <property type="entry name" value="NEUROPEPTIDE FF"/>
    <property type="match status" value="1"/>
</dbReference>
<name>A0A4W3IF28_CALMI</name>
<reference evidence="2" key="2">
    <citation type="journal article" date="2007" name="PLoS Biol.">
        <title>Survey sequencing and comparative analysis of the elephant shark (Callorhinchus milii) genome.</title>
        <authorList>
            <person name="Venkatesh B."/>
            <person name="Kirkness E.F."/>
            <person name="Loh Y.H."/>
            <person name="Halpern A.L."/>
            <person name="Lee A.P."/>
            <person name="Johnson J."/>
            <person name="Dandona N."/>
            <person name="Viswanathan L.D."/>
            <person name="Tay A."/>
            <person name="Venter J.C."/>
            <person name="Strausberg R.L."/>
            <person name="Brenner S."/>
        </authorList>
    </citation>
    <scope>NUCLEOTIDE SEQUENCE [LARGE SCALE GENOMIC DNA]</scope>
</reference>